<evidence type="ECO:0000313" key="2">
    <source>
        <dbReference type="EMBL" id="CAB4694230.1"/>
    </source>
</evidence>
<evidence type="ECO:0000256" key="1">
    <source>
        <dbReference type="SAM" id="Phobius"/>
    </source>
</evidence>
<reference evidence="2" key="1">
    <citation type="submission" date="2020-05" db="EMBL/GenBank/DDBJ databases">
        <authorList>
            <person name="Chiriac C."/>
            <person name="Salcher M."/>
            <person name="Ghai R."/>
            <person name="Kavagutti S V."/>
        </authorList>
    </citation>
    <scope>NUCLEOTIDE SEQUENCE</scope>
</reference>
<keyword evidence="1" id="KW-0812">Transmembrane</keyword>
<feature type="transmembrane region" description="Helical" evidence="1">
    <location>
        <begin position="263"/>
        <end position="283"/>
    </location>
</feature>
<accession>A0A6J6P4A6</accession>
<keyword evidence="1" id="KW-0472">Membrane</keyword>
<dbReference type="AlphaFoldDB" id="A0A6J6P4A6"/>
<dbReference type="SUPFAM" id="SSF55874">
    <property type="entry name" value="ATPase domain of HSP90 chaperone/DNA topoisomerase II/histidine kinase"/>
    <property type="match status" value="1"/>
</dbReference>
<gene>
    <name evidence="2" type="ORF">UFOPK2646_00085</name>
</gene>
<proteinExistence type="predicted"/>
<organism evidence="2">
    <name type="scientific">freshwater metagenome</name>
    <dbReference type="NCBI Taxonomy" id="449393"/>
    <lineage>
        <taxon>unclassified sequences</taxon>
        <taxon>metagenomes</taxon>
        <taxon>ecological metagenomes</taxon>
    </lineage>
</organism>
<dbReference type="InterPro" id="IPR036890">
    <property type="entry name" value="HATPase_C_sf"/>
</dbReference>
<feature type="transmembrane region" description="Helical" evidence="1">
    <location>
        <begin position="325"/>
        <end position="347"/>
    </location>
</feature>
<feature type="transmembrane region" description="Helical" evidence="1">
    <location>
        <begin position="83"/>
        <end position="105"/>
    </location>
</feature>
<sequence>MKDVDDRLFNQALTSKWAADKGTFITSLSVSIPFVLLENRDAVLHWADAVALIGTFTISFMAFGLTVWGLLGIRKYLTSRPLLAGETILITGIGGVLQGISSSLLMGSFGLVDALPMWVRIIDGTILGSIWLPIIALVRYTLLTYSAFKKNHVEELEHYANLTLLQSDLHNEIADEIATNAEAEVQDGLDALYREVELISLGRQDPHLAAQNIRESAENHLRSLSHKYWKESSHLQRTDLSEKYQKLTPKGFLRNLWIALKNYHIDPLTFAIGCLAYSAPLILRNYPNIGGVLAVLWLFIANLGLQSIGEFCAIKLHAFENTIRLSVTLLTVLVPVSPSHPIATLIFPMTVTPDFPVRVMLALETFAVAILLTAAKSAVLTKRSAKRAFAADVRWGEIQTDFETAVRALQLRKWAHFVHGELKARFLAIAVLLDQAHFANDTMAKERAIEAARDLLRQPVRPAEAQRHSLQEELNFRAELWDSVIPIQLKFGVQSQIPWPIVEQCGLVVEEAINNALQHGAAHGVDISVHELPDTSLEIIISNEGSAVGNHIPGIGSSIYDQATGGDWSLTTNAHNQTQLHLRIATTQPG</sequence>
<keyword evidence="1" id="KW-1133">Transmembrane helix</keyword>
<protein>
    <submittedName>
        <fullName evidence="2">Unannotated protein</fullName>
    </submittedName>
</protein>
<feature type="transmembrane region" description="Helical" evidence="1">
    <location>
        <begin position="359"/>
        <end position="379"/>
    </location>
</feature>
<feature type="transmembrane region" description="Helical" evidence="1">
    <location>
        <begin position="289"/>
        <end position="313"/>
    </location>
</feature>
<dbReference type="EMBL" id="CAEZYB010000005">
    <property type="protein sequence ID" value="CAB4694230.1"/>
    <property type="molecule type" value="Genomic_DNA"/>
</dbReference>
<name>A0A6J6P4A6_9ZZZZ</name>
<dbReference type="Gene3D" id="3.30.565.10">
    <property type="entry name" value="Histidine kinase-like ATPase, C-terminal domain"/>
    <property type="match status" value="1"/>
</dbReference>
<feature type="transmembrane region" description="Helical" evidence="1">
    <location>
        <begin position="117"/>
        <end position="142"/>
    </location>
</feature>
<feature type="transmembrane region" description="Helical" evidence="1">
    <location>
        <begin position="49"/>
        <end position="71"/>
    </location>
</feature>